<keyword evidence="2" id="KW-1185">Reference proteome</keyword>
<reference evidence="1 2" key="1">
    <citation type="submission" date="2021-06" db="EMBL/GenBank/DDBJ databases">
        <authorList>
            <person name="Kallberg Y."/>
            <person name="Tangrot J."/>
            <person name="Rosling A."/>
        </authorList>
    </citation>
    <scope>NUCLEOTIDE SEQUENCE [LARGE SCALE GENOMIC DNA]</scope>
    <source>
        <strain evidence="1 2">120-4 pot B 10/14</strain>
    </source>
</reference>
<proteinExistence type="predicted"/>
<name>A0ABN7ULJ2_GIGMA</name>
<comment type="caution">
    <text evidence="1">The sequence shown here is derived from an EMBL/GenBank/DDBJ whole genome shotgun (WGS) entry which is preliminary data.</text>
</comment>
<protein>
    <submittedName>
        <fullName evidence="1">32873_t:CDS:1</fullName>
    </submittedName>
</protein>
<dbReference type="Proteomes" id="UP000789901">
    <property type="component" value="Unassembled WGS sequence"/>
</dbReference>
<dbReference type="EMBL" id="CAJVQB010003487">
    <property type="protein sequence ID" value="CAG8609603.1"/>
    <property type="molecule type" value="Genomic_DNA"/>
</dbReference>
<organism evidence="1 2">
    <name type="scientific">Gigaspora margarita</name>
    <dbReference type="NCBI Taxonomy" id="4874"/>
    <lineage>
        <taxon>Eukaryota</taxon>
        <taxon>Fungi</taxon>
        <taxon>Fungi incertae sedis</taxon>
        <taxon>Mucoromycota</taxon>
        <taxon>Glomeromycotina</taxon>
        <taxon>Glomeromycetes</taxon>
        <taxon>Diversisporales</taxon>
        <taxon>Gigasporaceae</taxon>
        <taxon>Gigaspora</taxon>
    </lineage>
</organism>
<sequence length="58" mass="6452">MQLLQNTDIETASNITVKLETNICLAPMYSIVIAEKLQPIGTVAKIKHLNKKKKSKSI</sequence>
<evidence type="ECO:0000313" key="1">
    <source>
        <dbReference type="EMBL" id="CAG8609603.1"/>
    </source>
</evidence>
<gene>
    <name evidence="1" type="ORF">GMARGA_LOCUS7288</name>
</gene>
<accession>A0ABN7ULJ2</accession>
<evidence type="ECO:0000313" key="2">
    <source>
        <dbReference type="Proteomes" id="UP000789901"/>
    </source>
</evidence>